<evidence type="ECO:0000256" key="2">
    <source>
        <dbReference type="ARBA" id="ARBA00022448"/>
    </source>
</evidence>
<organism evidence="7 8">
    <name type="scientific">Qipengyuania psychrotolerans</name>
    <dbReference type="NCBI Taxonomy" id="2867238"/>
    <lineage>
        <taxon>Bacteria</taxon>
        <taxon>Pseudomonadati</taxon>
        <taxon>Pseudomonadota</taxon>
        <taxon>Alphaproteobacteria</taxon>
        <taxon>Sphingomonadales</taxon>
        <taxon>Erythrobacteraceae</taxon>
        <taxon>Qipengyuania</taxon>
    </lineage>
</organism>
<evidence type="ECO:0000313" key="8">
    <source>
        <dbReference type="Proteomes" id="UP000824280"/>
    </source>
</evidence>
<keyword evidence="3 6" id="KW-0812">Transmembrane</keyword>
<dbReference type="PANTHER" id="PTHR23519">
    <property type="entry name" value="AUTOPHAGY-RELATED PROTEIN 22"/>
    <property type="match status" value="1"/>
</dbReference>
<feature type="transmembrane region" description="Helical" evidence="6">
    <location>
        <begin position="436"/>
        <end position="455"/>
    </location>
</feature>
<dbReference type="InterPro" id="IPR024671">
    <property type="entry name" value="Atg22-like"/>
</dbReference>
<evidence type="ECO:0000256" key="5">
    <source>
        <dbReference type="ARBA" id="ARBA00023136"/>
    </source>
</evidence>
<dbReference type="Pfam" id="PF11700">
    <property type="entry name" value="ATG22"/>
    <property type="match status" value="1"/>
</dbReference>
<evidence type="ECO:0000256" key="4">
    <source>
        <dbReference type="ARBA" id="ARBA00022989"/>
    </source>
</evidence>
<evidence type="ECO:0000313" key="7">
    <source>
        <dbReference type="EMBL" id="QZD88080.1"/>
    </source>
</evidence>
<feature type="transmembrane region" description="Helical" evidence="6">
    <location>
        <begin position="145"/>
        <end position="164"/>
    </location>
</feature>
<protein>
    <submittedName>
        <fullName evidence="7">MFS transporter</fullName>
    </submittedName>
</protein>
<keyword evidence="4 6" id="KW-1133">Transmembrane helix</keyword>
<comment type="subcellular location">
    <subcellularLocation>
        <location evidence="1">Endomembrane system</location>
        <topology evidence="1">Multi-pass membrane protein</topology>
    </subcellularLocation>
</comment>
<feature type="transmembrane region" description="Helical" evidence="6">
    <location>
        <begin position="297"/>
        <end position="316"/>
    </location>
</feature>
<dbReference type="Gene3D" id="1.20.1250.20">
    <property type="entry name" value="MFS general substrate transporter like domains"/>
    <property type="match status" value="1"/>
</dbReference>
<feature type="transmembrane region" description="Helical" evidence="6">
    <location>
        <begin position="42"/>
        <end position="60"/>
    </location>
</feature>
<feature type="transmembrane region" description="Helical" evidence="6">
    <location>
        <begin position="393"/>
        <end position="415"/>
    </location>
</feature>
<feature type="transmembrane region" description="Helical" evidence="6">
    <location>
        <begin position="235"/>
        <end position="253"/>
    </location>
</feature>
<feature type="transmembrane region" description="Helical" evidence="6">
    <location>
        <begin position="185"/>
        <end position="210"/>
    </location>
</feature>
<dbReference type="InterPro" id="IPR050495">
    <property type="entry name" value="ATG22/LtaA_families"/>
</dbReference>
<gene>
    <name evidence="7" type="ORF">K3166_05235</name>
</gene>
<accession>A0ABX8ZGE0</accession>
<keyword evidence="8" id="KW-1185">Reference proteome</keyword>
<feature type="transmembrane region" description="Helical" evidence="6">
    <location>
        <begin position="322"/>
        <end position="343"/>
    </location>
</feature>
<keyword evidence="2" id="KW-0813">Transport</keyword>
<feature type="transmembrane region" description="Helical" evidence="6">
    <location>
        <begin position="355"/>
        <end position="373"/>
    </location>
</feature>
<evidence type="ECO:0000256" key="3">
    <source>
        <dbReference type="ARBA" id="ARBA00022692"/>
    </source>
</evidence>
<dbReference type="RefSeq" id="WP_221423613.1">
    <property type="nucleotide sequence ID" value="NZ_CP081297.1"/>
</dbReference>
<dbReference type="EMBL" id="CP081297">
    <property type="protein sequence ID" value="QZD88080.1"/>
    <property type="molecule type" value="Genomic_DNA"/>
</dbReference>
<feature type="transmembrane region" description="Helical" evidence="6">
    <location>
        <begin position="467"/>
        <end position="486"/>
    </location>
</feature>
<name>A0ABX8ZGE0_9SPHN</name>
<keyword evidence="5 6" id="KW-0472">Membrane</keyword>
<evidence type="ECO:0000256" key="6">
    <source>
        <dbReference type="SAM" id="Phobius"/>
    </source>
</evidence>
<feature type="transmembrane region" description="Helical" evidence="6">
    <location>
        <begin position="121"/>
        <end position="139"/>
    </location>
</feature>
<dbReference type="SUPFAM" id="SSF103473">
    <property type="entry name" value="MFS general substrate transporter"/>
    <property type="match status" value="1"/>
</dbReference>
<proteinExistence type="predicted"/>
<dbReference type="PANTHER" id="PTHR23519:SF1">
    <property type="entry name" value="AUTOPHAGY-RELATED PROTEIN 22"/>
    <property type="match status" value="1"/>
</dbReference>
<sequence length="493" mass="53173">METAQADPNFRPLAARPHSGEGGALGKTGFAWAVFEWARNPYYLLIVIYIFAPYFARDIIGADLIASGELGHLGQDEARNAANAQGQATIASVTKWAGIIAALTAPFLGAALDRGGRLKPLLAIFLVSITTCSALLWFAQPGGQGLPASAVMALLVIAYVSFTYSEVTHNSMLSVAGTKDRLSMISGLGLGLGNLAATLIFLALVLLFVLPEMIGWPFAEPQFGIDTSEFEHVRIAGPICAVWLAAFSIPFFLHANDPGIPGASWRRAVVDGARSVVKTLREAAQYRELMKYLLARMFYADGMAALLALGAVYVALFLEWGFLEMLCYAIFASAWAFLGGIFGGWLDHKVGVKNALIIEIVGMVAAMLVQWSLTQESLFFGMIDNFQVWDGLVFQTLSDLTYLGLISVVAVTVTASISSSRTMLVTLAPPGRSGEFFGLFAIAGTITVWMGPLLVQYFTLWFNDQRIGMASITILFAIGFGFLLSVRMPAEAR</sequence>
<evidence type="ECO:0000256" key="1">
    <source>
        <dbReference type="ARBA" id="ARBA00004127"/>
    </source>
</evidence>
<dbReference type="InterPro" id="IPR036259">
    <property type="entry name" value="MFS_trans_sf"/>
</dbReference>
<reference evidence="7 8" key="1">
    <citation type="submission" date="2021-08" db="EMBL/GenBank/DDBJ databases">
        <title>Comparative Genomics Analysis of the Genus Qipengyuania Reveals Extensive Genetic Diversity and Metabolic Versatility, Including the Description of Fifteen Novel Species.</title>
        <authorList>
            <person name="Liu Y."/>
        </authorList>
    </citation>
    <scope>NUCLEOTIDE SEQUENCE [LARGE SCALE GENOMIC DNA]</scope>
    <source>
        <strain evidence="7 8">1XM2-8</strain>
    </source>
</reference>
<dbReference type="Proteomes" id="UP000824280">
    <property type="component" value="Chromosome"/>
</dbReference>